<dbReference type="EMBL" id="JAMQGP010000011">
    <property type="protein sequence ID" value="MCM2681467.1"/>
    <property type="molecule type" value="Genomic_DNA"/>
</dbReference>
<reference evidence="11 12" key="1">
    <citation type="journal article" date="2013" name="Antonie Van Leeuwenhoek">
        <title>Echinimonas agarilytica gen. nov., sp. nov., a new gammaproteobacterium isolated from the sea urchin Strongylocentrotus intermedius.</title>
        <authorList>
            <person name="Nedashkovskaya O.I."/>
            <person name="Stenkova A.M."/>
            <person name="Zhukova N.V."/>
            <person name="Van Trappen S."/>
            <person name="Lee J.S."/>
            <person name="Kim S.B."/>
        </authorList>
    </citation>
    <scope>NUCLEOTIDE SEQUENCE [LARGE SCALE GENOMIC DNA]</scope>
    <source>
        <strain evidence="11 12">KMM 6351</strain>
    </source>
</reference>
<evidence type="ECO:0000256" key="9">
    <source>
        <dbReference type="SAM" id="MobiDB-lite"/>
    </source>
</evidence>
<dbReference type="Proteomes" id="UP001165393">
    <property type="component" value="Unassembled WGS sequence"/>
</dbReference>
<dbReference type="SUPFAM" id="SSF52540">
    <property type="entry name" value="P-loop containing nucleoside triphosphate hydrolases"/>
    <property type="match status" value="1"/>
</dbReference>
<dbReference type="CDD" id="cd05387">
    <property type="entry name" value="BY-kinase"/>
    <property type="match status" value="1"/>
</dbReference>
<evidence type="ECO:0000313" key="12">
    <source>
        <dbReference type="Proteomes" id="UP001165393"/>
    </source>
</evidence>
<dbReference type="InterPro" id="IPR027417">
    <property type="entry name" value="P-loop_NTPase"/>
</dbReference>
<dbReference type="PANTHER" id="PTHR32309:SF13">
    <property type="entry name" value="FERRIC ENTEROBACTIN TRANSPORT PROTEIN FEPE"/>
    <property type="match status" value="1"/>
</dbReference>
<comment type="catalytic activity">
    <reaction evidence="8">
        <text>L-tyrosyl-[protein] + ATP = O-phospho-L-tyrosyl-[protein] + ADP + H(+)</text>
        <dbReference type="Rhea" id="RHEA:10596"/>
        <dbReference type="Rhea" id="RHEA-COMP:10136"/>
        <dbReference type="Rhea" id="RHEA-COMP:20101"/>
        <dbReference type="ChEBI" id="CHEBI:15378"/>
        <dbReference type="ChEBI" id="CHEBI:30616"/>
        <dbReference type="ChEBI" id="CHEBI:46858"/>
        <dbReference type="ChEBI" id="CHEBI:61978"/>
        <dbReference type="ChEBI" id="CHEBI:456216"/>
        <dbReference type="EC" id="2.7.10.2"/>
    </reaction>
</comment>
<feature type="region of interest" description="Disordered" evidence="9">
    <location>
        <begin position="13"/>
        <end position="46"/>
    </location>
</feature>
<gene>
    <name evidence="11" type="ORF">NAF29_17615</name>
</gene>
<proteinExistence type="inferred from homology"/>
<feature type="compositionally biased region" description="Low complexity" evidence="9">
    <location>
        <begin position="24"/>
        <end position="46"/>
    </location>
</feature>
<evidence type="ECO:0000256" key="2">
    <source>
        <dbReference type="ARBA" id="ARBA00011903"/>
    </source>
</evidence>
<keyword evidence="5" id="KW-0418">Kinase</keyword>
<dbReference type="RefSeq" id="WP_251262947.1">
    <property type="nucleotide sequence ID" value="NZ_JAMQGP010000011.1"/>
</dbReference>
<dbReference type="Pfam" id="PF13614">
    <property type="entry name" value="AAA_31"/>
    <property type="match status" value="1"/>
</dbReference>
<keyword evidence="7" id="KW-0829">Tyrosine-protein kinase</keyword>
<keyword evidence="3" id="KW-0808">Transferase</keyword>
<dbReference type="GO" id="GO:0004713">
    <property type="term" value="F:protein tyrosine kinase activity"/>
    <property type="evidence" value="ECO:0007669"/>
    <property type="project" value="TreeGrafter"/>
</dbReference>
<evidence type="ECO:0000256" key="6">
    <source>
        <dbReference type="ARBA" id="ARBA00022840"/>
    </source>
</evidence>
<evidence type="ECO:0000256" key="8">
    <source>
        <dbReference type="ARBA" id="ARBA00051245"/>
    </source>
</evidence>
<dbReference type="InterPro" id="IPR005702">
    <property type="entry name" value="Wzc-like_C"/>
</dbReference>
<dbReference type="GO" id="GO:0005886">
    <property type="term" value="C:plasma membrane"/>
    <property type="evidence" value="ECO:0007669"/>
    <property type="project" value="TreeGrafter"/>
</dbReference>
<dbReference type="InterPro" id="IPR025669">
    <property type="entry name" value="AAA_dom"/>
</dbReference>
<evidence type="ECO:0000256" key="4">
    <source>
        <dbReference type="ARBA" id="ARBA00022741"/>
    </source>
</evidence>
<evidence type="ECO:0000259" key="10">
    <source>
        <dbReference type="Pfam" id="PF13614"/>
    </source>
</evidence>
<keyword evidence="12" id="KW-1185">Reference proteome</keyword>
<keyword evidence="4" id="KW-0547">Nucleotide-binding</keyword>
<evidence type="ECO:0000256" key="3">
    <source>
        <dbReference type="ARBA" id="ARBA00022679"/>
    </source>
</evidence>
<dbReference type="Gene3D" id="3.40.50.300">
    <property type="entry name" value="P-loop containing nucleotide triphosphate hydrolases"/>
    <property type="match status" value="1"/>
</dbReference>
<dbReference type="PANTHER" id="PTHR32309">
    <property type="entry name" value="TYROSINE-PROTEIN KINASE"/>
    <property type="match status" value="1"/>
</dbReference>
<evidence type="ECO:0000256" key="7">
    <source>
        <dbReference type="ARBA" id="ARBA00023137"/>
    </source>
</evidence>
<sequence length="304" mass="33062">MSTIEKALNAMKAKQKLAQQGQPESEAQTATATSASESSVVVPQGGQTETLQIQEQQLDELGMITTSASARRIRDEFRNIKLKLLTNAFGSGAASHKNGNLIMVSSANPNEGKTFTAINLALSIALEKDKTVLLVDADVLKPSVMNTFEIPPKKGLMEYLSGEVNSVADVIYPTTIDNLRVMPAGMPHDLSNELLTSEKMMVLAQELAERYTDRVVVFDCPPLIGINETQVLARLVGQVIVVVEQDKTKMSEVKDAIKDLDRDLAIGFVVNKMVRGAFSNSGYGYGYGYGYGHNESNAEKDKRS</sequence>
<name>A0AA41WBK1_9GAMM</name>
<accession>A0AA41WBK1</accession>
<comment type="caution">
    <text evidence="11">The sequence shown here is derived from an EMBL/GenBank/DDBJ whole genome shotgun (WGS) entry which is preliminary data.</text>
</comment>
<dbReference type="InterPro" id="IPR050445">
    <property type="entry name" value="Bact_polysacc_biosynth/exp"/>
</dbReference>
<protein>
    <recommendedName>
        <fullName evidence="2">non-specific protein-tyrosine kinase</fullName>
        <ecNumber evidence="2">2.7.10.2</ecNumber>
    </recommendedName>
</protein>
<keyword evidence="6" id="KW-0067">ATP-binding</keyword>
<evidence type="ECO:0000313" key="11">
    <source>
        <dbReference type="EMBL" id="MCM2681467.1"/>
    </source>
</evidence>
<feature type="domain" description="AAA" evidence="10">
    <location>
        <begin position="111"/>
        <end position="254"/>
    </location>
</feature>
<organism evidence="11 12">
    <name type="scientific">Echinimonas agarilytica</name>
    <dbReference type="NCBI Taxonomy" id="1215918"/>
    <lineage>
        <taxon>Bacteria</taxon>
        <taxon>Pseudomonadati</taxon>
        <taxon>Pseudomonadota</taxon>
        <taxon>Gammaproteobacteria</taxon>
        <taxon>Alteromonadales</taxon>
        <taxon>Echinimonadaceae</taxon>
        <taxon>Echinimonas</taxon>
    </lineage>
</organism>
<evidence type="ECO:0000256" key="1">
    <source>
        <dbReference type="ARBA" id="ARBA00007316"/>
    </source>
</evidence>
<comment type="similarity">
    <text evidence="1">Belongs to the CpsD/CapB family.</text>
</comment>
<dbReference type="NCBIfam" id="TIGR03018">
    <property type="entry name" value="pepcterm_TyrKin"/>
    <property type="match status" value="1"/>
</dbReference>
<dbReference type="AlphaFoldDB" id="A0AA41WBK1"/>
<evidence type="ECO:0000256" key="5">
    <source>
        <dbReference type="ARBA" id="ARBA00022777"/>
    </source>
</evidence>
<dbReference type="EC" id="2.7.10.2" evidence="2"/>